<dbReference type="AlphaFoldDB" id="A0A0F9BGL8"/>
<dbReference type="PANTHER" id="PTHR41287:SF1">
    <property type="entry name" value="PROTEIN YMFN"/>
    <property type="match status" value="1"/>
</dbReference>
<gene>
    <name evidence="2" type="ORF">LCGC14_2450790</name>
</gene>
<proteinExistence type="predicted"/>
<organism evidence="2">
    <name type="scientific">marine sediment metagenome</name>
    <dbReference type="NCBI Taxonomy" id="412755"/>
    <lineage>
        <taxon>unclassified sequences</taxon>
        <taxon>metagenomes</taxon>
        <taxon>ecological metagenomes</taxon>
    </lineage>
</organism>
<reference evidence="2" key="1">
    <citation type="journal article" date="2015" name="Nature">
        <title>Complex archaea that bridge the gap between prokaryotes and eukaryotes.</title>
        <authorList>
            <person name="Spang A."/>
            <person name="Saw J.H."/>
            <person name="Jorgensen S.L."/>
            <person name="Zaremba-Niedzwiedzka K."/>
            <person name="Martijn J."/>
            <person name="Lind A.E."/>
            <person name="van Eijk R."/>
            <person name="Schleper C."/>
            <person name="Guy L."/>
            <person name="Ettema T.J."/>
        </authorList>
    </citation>
    <scope>NUCLEOTIDE SEQUENCE</scope>
</reference>
<dbReference type="Pfam" id="PF20441">
    <property type="entry name" value="TerL_nuclease"/>
    <property type="match status" value="1"/>
</dbReference>
<accession>A0A0F9BGL8</accession>
<feature type="domain" description="Terminase large subunit-like endonuclease" evidence="1">
    <location>
        <begin position="1"/>
        <end position="120"/>
    </location>
</feature>
<dbReference type="PANTHER" id="PTHR41287">
    <property type="match status" value="1"/>
</dbReference>
<dbReference type="InterPro" id="IPR005021">
    <property type="entry name" value="Terminase_largesu-like"/>
</dbReference>
<evidence type="ECO:0000313" key="2">
    <source>
        <dbReference type="EMBL" id="KKL20905.1"/>
    </source>
</evidence>
<protein>
    <recommendedName>
        <fullName evidence="1">Terminase large subunit-like endonuclease domain-containing protein</fullName>
    </recommendedName>
</protein>
<dbReference type="EMBL" id="LAZR01037923">
    <property type="protein sequence ID" value="KKL20905.1"/>
    <property type="molecule type" value="Genomic_DNA"/>
</dbReference>
<name>A0A0F9BGL8_9ZZZZ</name>
<comment type="caution">
    <text evidence="2">The sequence shown here is derived from an EMBL/GenBank/DDBJ whole genome shotgun (WGS) entry which is preliminary data.</text>
</comment>
<dbReference type="InterPro" id="IPR046462">
    <property type="entry name" value="TerL_nuclease"/>
</dbReference>
<dbReference type="GO" id="GO:0004519">
    <property type="term" value="F:endonuclease activity"/>
    <property type="evidence" value="ECO:0007669"/>
    <property type="project" value="InterPro"/>
</dbReference>
<evidence type="ECO:0000259" key="1">
    <source>
        <dbReference type="Pfam" id="PF20441"/>
    </source>
</evidence>
<sequence length="138" mass="15739">MTDYRFVRKDILEINKLYRIEEMAYDRMFANELVQYLADEGITMVEFGQGFYSMSKPTFELERLLLGGELAHNGDEVLTWMASNVAVRKDPAGNIKPDKEKSEEKIDGIVSVIMGIGRAIVRDGVQESIYEKRGILVL</sequence>